<keyword evidence="4" id="KW-1185">Reference proteome</keyword>
<organism evidence="3 4">
    <name type="scientific">Enhydrobacter aerosaccus</name>
    <dbReference type="NCBI Taxonomy" id="225324"/>
    <lineage>
        <taxon>Bacteria</taxon>
        <taxon>Pseudomonadati</taxon>
        <taxon>Pseudomonadota</taxon>
        <taxon>Alphaproteobacteria</taxon>
        <taxon>Hyphomicrobiales</taxon>
        <taxon>Enhydrobacter</taxon>
    </lineage>
</organism>
<proteinExistence type="predicted"/>
<reference evidence="3 4" key="1">
    <citation type="submission" date="2015-07" db="EMBL/GenBank/DDBJ databases">
        <title>Draft genome of Enhydrobacter aerosaccus.</title>
        <authorList>
            <person name="Wang X."/>
        </authorList>
    </citation>
    <scope>NUCLEOTIDE SEQUENCE [LARGE SCALE GENOMIC DNA]</scope>
    <source>
        <strain evidence="3 4">CGMCC9176</strain>
    </source>
</reference>
<dbReference type="Gene3D" id="1.10.260.40">
    <property type="entry name" value="lambda repressor-like DNA-binding domains"/>
    <property type="match status" value="1"/>
</dbReference>
<evidence type="ECO:0000313" key="4">
    <source>
        <dbReference type="Proteomes" id="UP000053900"/>
    </source>
</evidence>
<feature type="domain" description="HTH cro/C1-type" evidence="2">
    <location>
        <begin position="44"/>
        <end position="98"/>
    </location>
</feature>
<dbReference type="PROSITE" id="PS50943">
    <property type="entry name" value="HTH_CROC1"/>
    <property type="match status" value="1"/>
</dbReference>
<accession>A0ABR5IJ97</accession>
<feature type="region of interest" description="Disordered" evidence="1">
    <location>
        <begin position="1"/>
        <end position="21"/>
    </location>
</feature>
<gene>
    <name evidence="3" type="ORF">AFK20_11895</name>
</gene>
<comment type="caution">
    <text evidence="3">The sequence shown here is derived from an EMBL/GenBank/DDBJ whole genome shotgun (WGS) entry which is preliminary data.</text>
</comment>
<evidence type="ECO:0000256" key="1">
    <source>
        <dbReference type="SAM" id="MobiDB-lite"/>
    </source>
</evidence>
<sequence length="103" mass="11568">MSKLLNRQRASDAAPDLQGLSRTQARDQVIEQFMEGELTQGELLKKLRIDILGVKQDAFATLVKVSRKTISDVENDNGNYSVNTINQIFRPFGLALKLEPVHD</sequence>
<evidence type="ECO:0000259" key="2">
    <source>
        <dbReference type="PROSITE" id="PS50943"/>
    </source>
</evidence>
<dbReference type="InterPro" id="IPR010982">
    <property type="entry name" value="Lambda_DNA-bd_dom_sf"/>
</dbReference>
<dbReference type="SUPFAM" id="SSF47413">
    <property type="entry name" value="lambda repressor-like DNA-binding domains"/>
    <property type="match status" value="1"/>
</dbReference>
<dbReference type="EMBL" id="LGSW01000017">
    <property type="protein sequence ID" value="KND18082.1"/>
    <property type="molecule type" value="Genomic_DNA"/>
</dbReference>
<dbReference type="Proteomes" id="UP000053900">
    <property type="component" value="Unassembled WGS sequence"/>
</dbReference>
<dbReference type="CDD" id="cd00093">
    <property type="entry name" value="HTH_XRE"/>
    <property type="match status" value="1"/>
</dbReference>
<name>A0ABR5IJ97_9HYPH</name>
<evidence type="ECO:0000313" key="3">
    <source>
        <dbReference type="EMBL" id="KND18082.1"/>
    </source>
</evidence>
<protein>
    <submittedName>
        <fullName evidence="3">Transcriptional regulator</fullName>
    </submittedName>
</protein>
<dbReference type="InterPro" id="IPR001387">
    <property type="entry name" value="Cro/C1-type_HTH"/>
</dbReference>